<evidence type="ECO:0000256" key="10">
    <source>
        <dbReference type="SAM" id="Phobius"/>
    </source>
</evidence>
<evidence type="ECO:0000256" key="3">
    <source>
        <dbReference type="ARBA" id="ARBA00022448"/>
    </source>
</evidence>
<dbReference type="Pfam" id="PF01061">
    <property type="entry name" value="ABC2_membrane"/>
    <property type="match status" value="2"/>
</dbReference>
<keyword evidence="4 10" id="KW-0812">Transmembrane</keyword>
<evidence type="ECO:0000313" key="12">
    <source>
        <dbReference type="EMBL" id="WOL10237.1"/>
    </source>
</evidence>
<dbReference type="GO" id="GO:0140359">
    <property type="term" value="F:ABC-type transporter activity"/>
    <property type="evidence" value="ECO:0007669"/>
    <property type="project" value="InterPro"/>
</dbReference>
<dbReference type="Pfam" id="PF00005">
    <property type="entry name" value="ABC_tran"/>
    <property type="match status" value="2"/>
</dbReference>
<dbReference type="FunFam" id="3.40.50.300:FF:000157">
    <property type="entry name" value="ABC transporter G family member 34"/>
    <property type="match status" value="1"/>
</dbReference>
<dbReference type="GO" id="GO:0005886">
    <property type="term" value="C:plasma membrane"/>
    <property type="evidence" value="ECO:0007669"/>
    <property type="project" value="UniProtKB-ARBA"/>
</dbReference>
<proteinExistence type="inferred from homology"/>
<evidence type="ECO:0000313" key="13">
    <source>
        <dbReference type="Proteomes" id="UP001327560"/>
    </source>
</evidence>
<evidence type="ECO:0000256" key="9">
    <source>
        <dbReference type="ARBA" id="ARBA00023136"/>
    </source>
</evidence>
<dbReference type="InterPro" id="IPR029481">
    <property type="entry name" value="ABC_trans_N"/>
</dbReference>
<dbReference type="InterPro" id="IPR013525">
    <property type="entry name" value="ABC2_TM"/>
</dbReference>
<feature type="transmembrane region" description="Helical" evidence="10">
    <location>
        <begin position="1314"/>
        <end position="1332"/>
    </location>
</feature>
<dbReference type="EMBL" id="CP136895">
    <property type="protein sequence ID" value="WOL10237.1"/>
    <property type="molecule type" value="Genomic_DNA"/>
</dbReference>
<reference evidence="12 13" key="1">
    <citation type="submission" date="2023-10" db="EMBL/GenBank/DDBJ databases">
        <title>Chromosome-scale genome assembly provides insights into flower coloration mechanisms of Canna indica.</title>
        <authorList>
            <person name="Li C."/>
        </authorList>
    </citation>
    <scope>NUCLEOTIDE SEQUENCE [LARGE SCALE GENOMIC DNA]</scope>
    <source>
        <tissue evidence="12">Flower</tissue>
    </source>
</reference>
<dbReference type="Pfam" id="PF19055">
    <property type="entry name" value="ABC2_membrane_7"/>
    <property type="match status" value="2"/>
</dbReference>
<evidence type="ECO:0000256" key="2">
    <source>
        <dbReference type="ARBA" id="ARBA00006012"/>
    </source>
</evidence>
<feature type="transmembrane region" description="Helical" evidence="10">
    <location>
        <begin position="498"/>
        <end position="520"/>
    </location>
</feature>
<keyword evidence="8 10" id="KW-1133">Transmembrane helix</keyword>
<dbReference type="InterPro" id="IPR034003">
    <property type="entry name" value="ABCG_PDR_2"/>
</dbReference>
<feature type="domain" description="ABC transporter" evidence="11">
    <location>
        <begin position="130"/>
        <end position="402"/>
    </location>
</feature>
<accession>A0AAQ3KM19</accession>
<evidence type="ECO:0000256" key="8">
    <source>
        <dbReference type="ARBA" id="ARBA00022989"/>
    </source>
</evidence>
<keyword evidence="6" id="KW-0547">Nucleotide-binding</keyword>
<dbReference type="Proteomes" id="UP001327560">
    <property type="component" value="Chromosome 6"/>
</dbReference>
<sequence length="1397" mass="158880">MELIHRGRSMSSKSISKVSSLVEEEEEELQLAAIERVTSKREMQNGHASLSRLATLEKSVFIDNLIKNVNEDNRQLLQRVKERLDKVDLKLPTVEVRYKNLSVEARCRVVHGKPLPTVWNTTKGVVLGVAKAFGIKSEEANIRIIQDASGTIKPSRLTLLLGPPGCGKTTLLLALAGKLSQPLKLIGNVSYNGFQLEEFVPEKTAAYVSQHDLHLPQMTVREIHDFSVRCQGVGSKEGIMTEVKRREKLAGIIPATDIETFMKETAAREANRSLQTDYVMKILDLDSCSNIKVGDAMRRGISGGQRKRLTTGEMIVGPARCLFMDEISNGLDSSTTFQIVSCLQQLVHITEVTALIALLQPTPETFDLFDDIILMTEGKIIYHGPRTLILDFFESCGFRCPERKAIPDFLQEVISRKDQAQYWKHNDIPHSYFSAENFVKQFADSHIGKELDEELSKPYDRSLSNKKALTFSTYTLTKWELFKTCMAREFLLIKRDSFIYMFKTTQLVITGLITMTVFLHTHMRVDSEHSNYFMASLFYTIIRLSYNGIAELALTVSRLPVFYKQRELHFYPAWAYSISACLLKVPFSLLEAFLWTALTYYTIGYSPEPQRFLLQFILLFALHLMSTSQFRFLASVCQRPFTAAFISNLALLISCIFCGFILPKTSFPPWLKWGFWISPLTYAEIGLTINEFSAPRWKKKNVGHEILNNHGLDVEGYFYWLSLGALFGFALLFNFGYTLALTYLKPPGNSRSISRQQISQKHELKDRNFYKQLQNEAMQSSAAKNGSLVLPFKPLAITFQNLQYYIATPKLIKEKGFTEKRLQLLCDMTGVFRPGILTALMGVSGAGKTTFMDVLSGRKTAGYIEGDIRIAGYPKVQQTFARVSGYCEQSDIHSPNITVRESIIFSAWLRLPPEISSSTKSKFVNEVLQIIELDNIKDNLVGIPGISGLSTEQHKRLTIAVELVANPSIIFMDEPTSGLDARAAAIVIRVVRNIVDTGRTIVCTIHQPSINIFESFDELFLMKRGGQIIYSGPLGKHSCKLIEYFEKIPGIPKIKDKYNPATWMLEITSTSFEQHLGVNFAHLYKNSKLYLENKKQVIQLSNPSAGSNDLKFLTCYPQTRWTQYKACLWKQHHSYWRSPTYNFLRFLYMMLIAIIFGAVFWQQGKEINNAQDVFNILGSMFLPLMFFGINNCTTVLPIVETEKIILYREKYAGMYSSWAYSLAQVTIEIPYIFVQAIIYVGIVYPSLGFDWSARKLLYYYYAIFCSLLCSTYLGMLLASLSATAELANILASAVYTLLSLFSGFLLPRPKIPKWWIWLYWICPTSWTLNGLLTSQYGDLTKEISAFGEVKPLNAFLQEYYGFRNDQLGLVAFMLACYPIIFPTLFAYFIGKLNFQKR</sequence>
<feature type="transmembrane region" description="Helical" evidence="10">
    <location>
        <begin position="641"/>
        <end position="662"/>
    </location>
</feature>
<keyword evidence="13" id="KW-1185">Reference proteome</keyword>
<keyword evidence="3" id="KW-0813">Transport</keyword>
<dbReference type="Pfam" id="PF08370">
    <property type="entry name" value="PDR_assoc"/>
    <property type="match status" value="1"/>
</dbReference>
<dbReference type="GO" id="GO:0005524">
    <property type="term" value="F:ATP binding"/>
    <property type="evidence" value="ECO:0007669"/>
    <property type="project" value="UniProtKB-KW"/>
</dbReference>
<feature type="transmembrane region" description="Helical" evidence="10">
    <location>
        <begin position="532"/>
        <end position="554"/>
    </location>
</feature>
<dbReference type="PROSITE" id="PS50893">
    <property type="entry name" value="ABC_TRANSPORTER_2"/>
    <property type="match status" value="2"/>
</dbReference>
<feature type="transmembrane region" description="Helical" evidence="10">
    <location>
        <begin position="574"/>
        <end position="600"/>
    </location>
</feature>
<dbReference type="Gene3D" id="3.40.50.300">
    <property type="entry name" value="P-loop containing nucleotide triphosphate hydrolases"/>
    <property type="match status" value="2"/>
</dbReference>
<dbReference type="SUPFAM" id="SSF52540">
    <property type="entry name" value="P-loop containing nucleoside triphosphate hydrolases"/>
    <property type="match status" value="2"/>
</dbReference>
<evidence type="ECO:0000256" key="4">
    <source>
        <dbReference type="ARBA" id="ARBA00022692"/>
    </source>
</evidence>
<dbReference type="InterPro" id="IPR003593">
    <property type="entry name" value="AAA+_ATPase"/>
</dbReference>
<evidence type="ECO:0000259" key="11">
    <source>
        <dbReference type="PROSITE" id="PS50893"/>
    </source>
</evidence>
<dbReference type="CDD" id="cd03232">
    <property type="entry name" value="ABCG_PDR_domain2"/>
    <property type="match status" value="1"/>
</dbReference>
<comment type="subcellular location">
    <subcellularLocation>
        <location evidence="1">Membrane</location>
        <topology evidence="1">Multi-pass membrane protein</topology>
    </subcellularLocation>
</comment>
<dbReference type="Pfam" id="PF14510">
    <property type="entry name" value="ABC_trans_N"/>
    <property type="match status" value="1"/>
</dbReference>
<dbReference type="InterPro" id="IPR003439">
    <property type="entry name" value="ABC_transporter-like_ATP-bd"/>
</dbReference>
<protein>
    <submittedName>
        <fullName evidence="12">Pleiotropic drug resistance protein 3-like isoform X1</fullName>
    </submittedName>
</protein>
<feature type="transmembrane region" description="Helical" evidence="10">
    <location>
        <begin position="1143"/>
        <end position="1161"/>
    </location>
</feature>
<feature type="transmembrane region" description="Helical" evidence="10">
    <location>
        <begin position="1367"/>
        <end position="1389"/>
    </location>
</feature>
<dbReference type="GO" id="GO:0016887">
    <property type="term" value="F:ATP hydrolysis activity"/>
    <property type="evidence" value="ECO:0007669"/>
    <property type="project" value="InterPro"/>
</dbReference>
<dbReference type="InterPro" id="IPR013581">
    <property type="entry name" value="PDR_assoc"/>
</dbReference>
<evidence type="ECO:0000256" key="6">
    <source>
        <dbReference type="ARBA" id="ARBA00022741"/>
    </source>
</evidence>
<feature type="transmembrane region" description="Helical" evidence="10">
    <location>
        <begin position="1286"/>
        <end position="1307"/>
    </location>
</feature>
<dbReference type="InterPro" id="IPR027417">
    <property type="entry name" value="P-loop_NTPase"/>
</dbReference>
<gene>
    <name evidence="12" type="ORF">Cni_G18991</name>
</gene>
<keyword evidence="5" id="KW-0677">Repeat</keyword>
<evidence type="ECO:0000256" key="1">
    <source>
        <dbReference type="ARBA" id="ARBA00004141"/>
    </source>
</evidence>
<comment type="similarity">
    <text evidence="2">Belongs to the ABC transporter superfamily. ABCG family. PDR (TC 3.A.1.205) subfamily.</text>
</comment>
<evidence type="ECO:0000256" key="5">
    <source>
        <dbReference type="ARBA" id="ARBA00022737"/>
    </source>
</evidence>
<keyword evidence="9 10" id="KW-0472">Membrane</keyword>
<feature type="transmembrane region" description="Helical" evidence="10">
    <location>
        <begin position="717"/>
        <end position="744"/>
    </location>
</feature>
<dbReference type="SMART" id="SM00382">
    <property type="entry name" value="AAA"/>
    <property type="match status" value="2"/>
</dbReference>
<feature type="transmembrane region" description="Helical" evidence="10">
    <location>
        <begin position="1258"/>
        <end position="1280"/>
    </location>
</feature>
<feature type="transmembrane region" description="Helical" evidence="10">
    <location>
        <begin position="612"/>
        <end position="634"/>
    </location>
</feature>
<evidence type="ECO:0000256" key="7">
    <source>
        <dbReference type="ARBA" id="ARBA00022840"/>
    </source>
</evidence>
<organism evidence="12 13">
    <name type="scientific">Canna indica</name>
    <name type="common">Indian-shot</name>
    <dbReference type="NCBI Taxonomy" id="4628"/>
    <lineage>
        <taxon>Eukaryota</taxon>
        <taxon>Viridiplantae</taxon>
        <taxon>Streptophyta</taxon>
        <taxon>Embryophyta</taxon>
        <taxon>Tracheophyta</taxon>
        <taxon>Spermatophyta</taxon>
        <taxon>Magnoliopsida</taxon>
        <taxon>Liliopsida</taxon>
        <taxon>Zingiberales</taxon>
        <taxon>Cannaceae</taxon>
        <taxon>Canna</taxon>
    </lineage>
</organism>
<dbReference type="FunFam" id="3.40.50.300:FF:000179">
    <property type="entry name" value="ABC transporter G family member 34"/>
    <property type="match status" value="1"/>
</dbReference>
<dbReference type="InterPro" id="IPR043926">
    <property type="entry name" value="ABCG_dom"/>
</dbReference>
<dbReference type="PANTHER" id="PTHR19241">
    <property type="entry name" value="ATP-BINDING CASSETTE TRANSPORTER"/>
    <property type="match status" value="1"/>
</dbReference>
<name>A0AAQ3KM19_9LILI</name>
<feature type="domain" description="ABC transporter" evidence="11">
    <location>
        <begin position="797"/>
        <end position="1049"/>
    </location>
</feature>
<feature type="transmembrane region" description="Helical" evidence="10">
    <location>
        <begin position="1173"/>
        <end position="1199"/>
    </location>
</feature>
<keyword evidence="7" id="KW-0067">ATP-binding</keyword>